<protein>
    <submittedName>
        <fullName evidence="1">Uncharacterized protein</fullName>
    </submittedName>
</protein>
<reference evidence="1 2" key="1">
    <citation type="submission" date="2016-10" db="EMBL/GenBank/DDBJ databases">
        <authorList>
            <person name="de Groot N.N."/>
        </authorList>
    </citation>
    <scope>NUCLEOTIDE SEQUENCE [LARGE SCALE GENOMIC DNA]</scope>
    <source>
        <strain evidence="1 2">SLAS-1</strain>
    </source>
</reference>
<gene>
    <name evidence="1" type="ORF">SAMN04488692_104126</name>
</gene>
<sequence>MMLALFIFLILIWRITGLASHREYLREQKAELRAGIESGQESIGDIRGLKARMKSEGWEKHLREKDESFFVSKMAEAGFIMSEIDNFQPENYLLSFEETDEKIWQDFLPLLITYSGFMEDIDLTFQKVEEDRVRTTLNYGYNENEVWASENMLAKIKAYFEDHGRSKNFVPLDQQHTEDQKENESFYSYAQANSGLIAPEVQTDVSNSVEELPEFIEVQGFLQNNEGYHFVLKIRDEVIIAPGEMEDRVSIIEDEERKEYLLEYRGQRFSMDRKL</sequence>
<dbReference type="AlphaFoldDB" id="A0A1G9JYR1"/>
<name>A0A1G9JYR1_9FIRM</name>
<proteinExistence type="predicted"/>
<evidence type="ECO:0000313" key="2">
    <source>
        <dbReference type="Proteomes" id="UP000199476"/>
    </source>
</evidence>
<dbReference type="EMBL" id="FNGO01000004">
    <property type="protein sequence ID" value="SDL42679.1"/>
    <property type="molecule type" value="Genomic_DNA"/>
</dbReference>
<dbReference type="Proteomes" id="UP000199476">
    <property type="component" value="Unassembled WGS sequence"/>
</dbReference>
<accession>A0A1G9JYR1</accession>
<dbReference type="STRING" id="321763.SAMN04488692_104126"/>
<keyword evidence="2" id="KW-1185">Reference proteome</keyword>
<organism evidence="1 2">
    <name type="scientific">Halarsenatibacter silvermanii</name>
    <dbReference type="NCBI Taxonomy" id="321763"/>
    <lineage>
        <taxon>Bacteria</taxon>
        <taxon>Bacillati</taxon>
        <taxon>Bacillota</taxon>
        <taxon>Clostridia</taxon>
        <taxon>Halanaerobiales</taxon>
        <taxon>Halarsenatibacteraceae</taxon>
        <taxon>Halarsenatibacter</taxon>
    </lineage>
</organism>
<evidence type="ECO:0000313" key="1">
    <source>
        <dbReference type="EMBL" id="SDL42679.1"/>
    </source>
</evidence>